<keyword evidence="2" id="KW-1185">Reference proteome</keyword>
<accession>A0A8K0QVM6</accession>
<reference evidence="1" key="1">
    <citation type="journal article" date="2021" name="Nat. Commun.">
        <title>Genetic determinants of endophytism in the Arabidopsis root mycobiome.</title>
        <authorList>
            <person name="Mesny F."/>
            <person name="Miyauchi S."/>
            <person name="Thiergart T."/>
            <person name="Pickel B."/>
            <person name="Atanasova L."/>
            <person name="Karlsson M."/>
            <person name="Huettel B."/>
            <person name="Barry K.W."/>
            <person name="Haridas S."/>
            <person name="Chen C."/>
            <person name="Bauer D."/>
            <person name="Andreopoulos W."/>
            <person name="Pangilinan J."/>
            <person name="LaButti K."/>
            <person name="Riley R."/>
            <person name="Lipzen A."/>
            <person name="Clum A."/>
            <person name="Drula E."/>
            <person name="Henrissat B."/>
            <person name="Kohler A."/>
            <person name="Grigoriev I.V."/>
            <person name="Martin F.M."/>
            <person name="Hacquard S."/>
        </authorList>
    </citation>
    <scope>NUCLEOTIDE SEQUENCE</scope>
    <source>
        <strain evidence="1">MPI-SDFR-AT-0120</strain>
    </source>
</reference>
<sequence>MTVILRCAPAKKKATSNASSKSAASFSKDVADEDNLPLEAPLRTQMIILLEKIF</sequence>
<organism evidence="1 2">
    <name type="scientific">Paraphoma chrysanthemicola</name>
    <dbReference type="NCBI Taxonomy" id="798071"/>
    <lineage>
        <taxon>Eukaryota</taxon>
        <taxon>Fungi</taxon>
        <taxon>Dikarya</taxon>
        <taxon>Ascomycota</taxon>
        <taxon>Pezizomycotina</taxon>
        <taxon>Dothideomycetes</taxon>
        <taxon>Pleosporomycetidae</taxon>
        <taxon>Pleosporales</taxon>
        <taxon>Pleosporineae</taxon>
        <taxon>Phaeosphaeriaceae</taxon>
        <taxon>Paraphoma</taxon>
    </lineage>
</organism>
<comment type="caution">
    <text evidence="1">The sequence shown here is derived from an EMBL/GenBank/DDBJ whole genome shotgun (WGS) entry which is preliminary data.</text>
</comment>
<dbReference type="EMBL" id="JAGMVJ010000026">
    <property type="protein sequence ID" value="KAH7070823.1"/>
    <property type="molecule type" value="Genomic_DNA"/>
</dbReference>
<evidence type="ECO:0000313" key="1">
    <source>
        <dbReference type="EMBL" id="KAH7070823.1"/>
    </source>
</evidence>
<dbReference type="Proteomes" id="UP000813461">
    <property type="component" value="Unassembled WGS sequence"/>
</dbReference>
<gene>
    <name evidence="1" type="ORF">FB567DRAFT_598368</name>
</gene>
<dbReference type="AlphaFoldDB" id="A0A8K0QVM6"/>
<name>A0A8K0QVM6_9PLEO</name>
<proteinExistence type="predicted"/>
<protein>
    <submittedName>
        <fullName evidence="1">Uncharacterized protein</fullName>
    </submittedName>
</protein>
<evidence type="ECO:0000313" key="2">
    <source>
        <dbReference type="Proteomes" id="UP000813461"/>
    </source>
</evidence>